<name>A0A484S6A0_9ZZZZ</name>
<feature type="compositionally biased region" description="Polar residues" evidence="1">
    <location>
        <begin position="118"/>
        <end position="130"/>
    </location>
</feature>
<protein>
    <recommendedName>
        <fullName evidence="4">DUF1376 domain-containing protein</fullName>
    </recommendedName>
</protein>
<accession>A0A484S6A0</accession>
<evidence type="ECO:0008006" key="4">
    <source>
        <dbReference type="Google" id="ProtNLM"/>
    </source>
</evidence>
<dbReference type="AlphaFoldDB" id="A0A484S6A0"/>
<sequence>MPLDVARLRDSELASSETPESCWAAVLLWCAAWHQVPAGSIPNDEQWIAKQAGYARRGRIDKEWKEVREGALRGWVECSDGRLYHPVVAEKARDAWQSRLEQRWRTECARIKKHNQRHQSNPTHSSNSRTGLPPVVPRDSR</sequence>
<reference evidence="3" key="1">
    <citation type="submission" date="2019-03" db="EMBL/GenBank/DDBJ databases">
        <authorList>
            <person name="Danneels B."/>
        </authorList>
    </citation>
    <scope>NUCLEOTIDE SEQUENCE</scope>
</reference>
<dbReference type="EMBL" id="CAADIG010000015">
    <property type="protein sequence ID" value="VFR43582.1"/>
    <property type="molecule type" value="Genomic_DNA"/>
</dbReference>
<gene>
    <name evidence="2" type="ORF">ANT2_1655</name>
    <name evidence="3" type="ORF">ANT3_1657</name>
</gene>
<evidence type="ECO:0000313" key="2">
    <source>
        <dbReference type="EMBL" id="VFR43582.1"/>
    </source>
</evidence>
<dbReference type="InterPro" id="IPR010781">
    <property type="entry name" value="DUF1376"/>
</dbReference>
<evidence type="ECO:0000256" key="1">
    <source>
        <dbReference type="SAM" id="MobiDB-lite"/>
    </source>
</evidence>
<proteinExistence type="predicted"/>
<dbReference type="EMBL" id="CAADID010000003">
    <property type="protein sequence ID" value="VFR58134.1"/>
    <property type="molecule type" value="Genomic_DNA"/>
</dbReference>
<evidence type="ECO:0000313" key="3">
    <source>
        <dbReference type="EMBL" id="VFR58134.1"/>
    </source>
</evidence>
<organism evidence="3">
    <name type="scientific">plant metagenome</name>
    <dbReference type="NCBI Taxonomy" id="1297885"/>
    <lineage>
        <taxon>unclassified sequences</taxon>
        <taxon>metagenomes</taxon>
        <taxon>organismal metagenomes</taxon>
    </lineage>
</organism>
<dbReference type="Pfam" id="PF07120">
    <property type="entry name" value="DUF1376"/>
    <property type="match status" value="1"/>
</dbReference>
<feature type="region of interest" description="Disordered" evidence="1">
    <location>
        <begin position="111"/>
        <end position="141"/>
    </location>
</feature>